<dbReference type="EMBL" id="BMYD01000001">
    <property type="protein sequence ID" value="GHA74954.1"/>
    <property type="molecule type" value="Genomic_DNA"/>
</dbReference>
<evidence type="ECO:0000313" key="2">
    <source>
        <dbReference type="Proteomes" id="UP000646426"/>
    </source>
</evidence>
<evidence type="ECO:0000313" key="1">
    <source>
        <dbReference type="EMBL" id="GHA74954.1"/>
    </source>
</evidence>
<dbReference type="RefSeq" id="WP_189453899.1">
    <property type="nucleotide sequence ID" value="NZ_BMYD01000001.1"/>
</dbReference>
<accession>A0A918W6X1</accession>
<name>A0A918W6X1_9GAMM</name>
<reference evidence="1" key="2">
    <citation type="submission" date="2020-09" db="EMBL/GenBank/DDBJ databases">
        <authorList>
            <person name="Sun Q."/>
            <person name="Kim S."/>
        </authorList>
    </citation>
    <scope>NUCLEOTIDE SEQUENCE</scope>
    <source>
        <strain evidence="1">KCTC 23077</strain>
    </source>
</reference>
<comment type="caution">
    <text evidence="1">The sequence shown here is derived from an EMBL/GenBank/DDBJ whole genome shotgun (WGS) entry which is preliminary data.</text>
</comment>
<sequence>MTDNLTLTDMDIDTILSVGHVVLEEWGPDDEVVTHPPILRQFGSVLLEALEQRFASGDKRAVLTAVRICAANNDLLPQWAAEAFVKAYESVRLHKVASWDDAFGRPHPKGTHLASMRKRRELRGRVFTAVNAASRDGRPIDAGLFEDVGEQLGIGKTLASELFYETRNSMPFSLRVPPKRKK</sequence>
<dbReference type="AlphaFoldDB" id="A0A918W6X1"/>
<keyword evidence="2" id="KW-1185">Reference proteome</keyword>
<organism evidence="1 2">
    <name type="scientific">Cognatilysobacter bugurensis</name>
    <dbReference type="NCBI Taxonomy" id="543356"/>
    <lineage>
        <taxon>Bacteria</taxon>
        <taxon>Pseudomonadati</taxon>
        <taxon>Pseudomonadota</taxon>
        <taxon>Gammaproteobacteria</taxon>
        <taxon>Lysobacterales</taxon>
        <taxon>Lysobacteraceae</taxon>
        <taxon>Cognatilysobacter</taxon>
    </lineage>
</organism>
<protein>
    <submittedName>
        <fullName evidence="1">Uncharacterized protein</fullName>
    </submittedName>
</protein>
<gene>
    <name evidence="1" type="ORF">GCM10007067_10020</name>
</gene>
<reference evidence="1" key="1">
    <citation type="journal article" date="2014" name="Int. J. Syst. Evol. Microbiol.">
        <title>Complete genome sequence of Corynebacterium casei LMG S-19264T (=DSM 44701T), isolated from a smear-ripened cheese.</title>
        <authorList>
            <consortium name="US DOE Joint Genome Institute (JGI-PGF)"/>
            <person name="Walter F."/>
            <person name="Albersmeier A."/>
            <person name="Kalinowski J."/>
            <person name="Ruckert C."/>
        </authorList>
    </citation>
    <scope>NUCLEOTIDE SEQUENCE</scope>
    <source>
        <strain evidence="1">KCTC 23077</strain>
    </source>
</reference>
<proteinExistence type="predicted"/>
<dbReference type="Proteomes" id="UP000646426">
    <property type="component" value="Unassembled WGS sequence"/>
</dbReference>